<name>A0ABS3W929_9BACL</name>
<organism evidence="2 3">
    <name type="scientific">Paenibacillus artemisiicola</name>
    <dbReference type="NCBI Taxonomy" id="1172618"/>
    <lineage>
        <taxon>Bacteria</taxon>
        <taxon>Bacillati</taxon>
        <taxon>Bacillota</taxon>
        <taxon>Bacilli</taxon>
        <taxon>Bacillales</taxon>
        <taxon>Paenibacillaceae</taxon>
        <taxon>Paenibacillus</taxon>
    </lineage>
</organism>
<evidence type="ECO:0000313" key="2">
    <source>
        <dbReference type="EMBL" id="MBO7744809.1"/>
    </source>
</evidence>
<feature type="region of interest" description="Disordered" evidence="1">
    <location>
        <begin position="533"/>
        <end position="554"/>
    </location>
</feature>
<proteinExistence type="predicted"/>
<dbReference type="Proteomes" id="UP000670947">
    <property type="component" value="Unassembled WGS sequence"/>
</dbReference>
<gene>
    <name evidence="2" type="ORF">I8J29_11415</name>
</gene>
<keyword evidence="3" id="KW-1185">Reference proteome</keyword>
<dbReference type="EMBL" id="JAGGDJ010000005">
    <property type="protein sequence ID" value="MBO7744809.1"/>
    <property type="molecule type" value="Genomic_DNA"/>
</dbReference>
<protein>
    <recommendedName>
        <fullName evidence="4">Heparinase II/III-like protein</fullName>
    </recommendedName>
</protein>
<comment type="caution">
    <text evidence="2">The sequence shown here is derived from an EMBL/GenBank/DDBJ whole genome shotgun (WGS) entry which is preliminary data.</text>
</comment>
<accession>A0ABS3W929</accession>
<evidence type="ECO:0008006" key="4">
    <source>
        <dbReference type="Google" id="ProtNLM"/>
    </source>
</evidence>
<dbReference type="RefSeq" id="WP_208847733.1">
    <property type="nucleotide sequence ID" value="NZ_JAGGDJ010000005.1"/>
</dbReference>
<evidence type="ECO:0000256" key="1">
    <source>
        <dbReference type="SAM" id="MobiDB-lite"/>
    </source>
</evidence>
<sequence length="554" mass="61850">MTTNMLPDREARLREIARGAAVRAFGLPVRPSGLWFHGDIRDNFYYASHLFAAAADPETDLPFDRAEAKAAAVRVLGEVLALQNADPAAEPYGHWPLGLDPSPREARPNPLPAELMAGLMAYFAARYDAALPEALRAAFREALAHAYRSRFYDKPLRAFNHHEAKYTALKLIFGRRFADAALLADGRRSLKRTLAHVRERGMAEYGALPWFWHWVQAFTCALALAGDGGGREDEEERADLRGLLDWLWNERALYYLKGAWAAPHSRALAHDLPKDGNVLFDYAQFGDFPLPDDLPRLEYAGLLFYEAPEEARRTALDRRKPAEVRKRIASEDGGEETALHAYTYITARFAAGGVLERREEFDNEQHRWDVTLPLLASGSVNKAYFFHPGRGYAEGDPRHRSGHEQVLFHKNVVMALYDIPETEDGRIVGVLPKGEWIAAGNALHALVNDVYLTVYLMQPFALREESDRMTVVCAGRRHGVVVEAMSAEDADCMGIDGLEALIAGRKQRPPVFGDGEALRIDYVTRQGQPLRLQWDDAHGTPASEPANSGGGAWR</sequence>
<reference evidence="2 3" key="1">
    <citation type="submission" date="2021-03" db="EMBL/GenBank/DDBJ databases">
        <title>Paenibacillus artemisicola MWE-103 whole genome sequence.</title>
        <authorList>
            <person name="Ham Y.J."/>
        </authorList>
    </citation>
    <scope>NUCLEOTIDE SEQUENCE [LARGE SCALE GENOMIC DNA]</scope>
    <source>
        <strain evidence="2 3">MWE-103</strain>
    </source>
</reference>
<evidence type="ECO:0000313" key="3">
    <source>
        <dbReference type="Proteomes" id="UP000670947"/>
    </source>
</evidence>